<dbReference type="PANTHER" id="PTHR11575">
    <property type="entry name" value="5'-NUCLEOTIDASE-RELATED"/>
    <property type="match status" value="1"/>
</dbReference>
<feature type="transmembrane region" description="Helical" evidence="4">
    <location>
        <begin position="564"/>
        <end position="587"/>
    </location>
</feature>
<evidence type="ECO:0000259" key="6">
    <source>
        <dbReference type="Pfam" id="PF02872"/>
    </source>
</evidence>
<dbReference type="Pfam" id="PF00149">
    <property type="entry name" value="Metallophos"/>
    <property type="match status" value="1"/>
</dbReference>
<dbReference type="GO" id="GO:0009166">
    <property type="term" value="P:nucleotide catabolic process"/>
    <property type="evidence" value="ECO:0007669"/>
    <property type="project" value="InterPro"/>
</dbReference>
<dbReference type="GO" id="GO:0000166">
    <property type="term" value="F:nucleotide binding"/>
    <property type="evidence" value="ECO:0007669"/>
    <property type="project" value="UniProtKB-KW"/>
</dbReference>
<dbReference type="AlphaFoldDB" id="A0A1H9AIP4"/>
<dbReference type="InterPro" id="IPR008334">
    <property type="entry name" value="5'-Nucleotdase_C"/>
</dbReference>
<evidence type="ECO:0000256" key="1">
    <source>
        <dbReference type="ARBA" id="ARBA00006654"/>
    </source>
</evidence>
<evidence type="ECO:0000256" key="2">
    <source>
        <dbReference type="ARBA" id="ARBA00022729"/>
    </source>
</evidence>
<dbReference type="PANTHER" id="PTHR11575:SF24">
    <property type="entry name" value="5'-NUCLEOTIDASE"/>
    <property type="match status" value="1"/>
</dbReference>
<dbReference type="PRINTS" id="PR01607">
    <property type="entry name" value="APYRASEFAMLY"/>
</dbReference>
<keyword evidence="8" id="KW-1185">Reference proteome</keyword>
<dbReference type="Pfam" id="PF02872">
    <property type="entry name" value="5_nucleotid_C"/>
    <property type="match status" value="1"/>
</dbReference>
<dbReference type="GO" id="GO:0016788">
    <property type="term" value="F:hydrolase activity, acting on ester bonds"/>
    <property type="evidence" value="ECO:0007669"/>
    <property type="project" value="InterPro"/>
</dbReference>
<proteinExistence type="inferred from homology"/>
<dbReference type="InterPro" id="IPR036907">
    <property type="entry name" value="5'-Nucleotdase_C_sf"/>
</dbReference>
<reference evidence="7 8" key="1">
    <citation type="submission" date="2016-10" db="EMBL/GenBank/DDBJ databases">
        <authorList>
            <person name="de Groot N.N."/>
        </authorList>
    </citation>
    <scope>NUCLEOTIDE SEQUENCE [LARGE SCALE GENOMIC DNA]</scope>
    <source>
        <strain evidence="7 8">B25</strain>
    </source>
</reference>
<evidence type="ECO:0000313" key="7">
    <source>
        <dbReference type="EMBL" id="SEP76652.1"/>
    </source>
</evidence>
<dbReference type="InterPro" id="IPR006179">
    <property type="entry name" value="5_nucleotidase/apyrase"/>
</dbReference>
<evidence type="ECO:0000256" key="4">
    <source>
        <dbReference type="SAM" id="Phobius"/>
    </source>
</evidence>
<dbReference type="GO" id="GO:0046872">
    <property type="term" value="F:metal ion binding"/>
    <property type="evidence" value="ECO:0007669"/>
    <property type="project" value="InterPro"/>
</dbReference>
<organism evidence="7 8">
    <name type="scientific">Treponema bryantii</name>
    <dbReference type="NCBI Taxonomy" id="163"/>
    <lineage>
        <taxon>Bacteria</taxon>
        <taxon>Pseudomonadati</taxon>
        <taxon>Spirochaetota</taxon>
        <taxon>Spirochaetia</taxon>
        <taxon>Spirochaetales</taxon>
        <taxon>Treponemataceae</taxon>
        <taxon>Treponema</taxon>
    </lineage>
</organism>
<dbReference type="InterPro" id="IPR004843">
    <property type="entry name" value="Calcineurin-like_PHP"/>
</dbReference>
<feature type="domain" description="5'-Nucleotidase C-terminal" evidence="6">
    <location>
        <begin position="321"/>
        <end position="472"/>
    </location>
</feature>
<dbReference type="EMBL" id="FOFU01000001">
    <property type="protein sequence ID" value="SEP76652.1"/>
    <property type="molecule type" value="Genomic_DNA"/>
</dbReference>
<dbReference type="PROSITE" id="PS00786">
    <property type="entry name" value="5_NUCLEOTIDASE_2"/>
    <property type="match status" value="1"/>
</dbReference>
<keyword evidence="3" id="KW-0378">Hydrolase</keyword>
<evidence type="ECO:0000256" key="3">
    <source>
        <dbReference type="RuleBase" id="RU362119"/>
    </source>
</evidence>
<comment type="similarity">
    <text evidence="1 3">Belongs to the 5'-nucleotidase family.</text>
</comment>
<protein>
    <submittedName>
        <fullName evidence="7">2',3'-cyclic-nucleotide 2'-phosphodiesterase/5'-or 3'-nucleotidase, 5'-nucleotidase family</fullName>
    </submittedName>
</protein>
<evidence type="ECO:0000259" key="5">
    <source>
        <dbReference type="Pfam" id="PF00149"/>
    </source>
</evidence>
<dbReference type="SUPFAM" id="SSF55816">
    <property type="entry name" value="5'-nucleotidase (syn. UDP-sugar hydrolase), C-terminal domain"/>
    <property type="match status" value="1"/>
</dbReference>
<gene>
    <name evidence="7" type="ORF">SAMN04487977_101356</name>
</gene>
<evidence type="ECO:0000313" key="8">
    <source>
        <dbReference type="Proteomes" id="UP000182360"/>
    </source>
</evidence>
<name>A0A1H9AIP4_9SPIR</name>
<feature type="domain" description="Calcineurin-like phosphoesterase" evidence="5">
    <location>
        <begin position="15"/>
        <end position="226"/>
    </location>
</feature>
<dbReference type="SUPFAM" id="SSF56300">
    <property type="entry name" value="Metallo-dependent phosphatases"/>
    <property type="match status" value="1"/>
</dbReference>
<dbReference type="GO" id="GO:0030288">
    <property type="term" value="C:outer membrane-bounded periplasmic space"/>
    <property type="evidence" value="ECO:0007669"/>
    <property type="project" value="TreeGrafter"/>
</dbReference>
<dbReference type="Gene3D" id="3.90.780.10">
    <property type="entry name" value="5'-Nucleotidase, C-terminal domain"/>
    <property type="match status" value="1"/>
</dbReference>
<dbReference type="Gene3D" id="3.60.21.10">
    <property type="match status" value="1"/>
</dbReference>
<dbReference type="InterPro" id="IPR006146">
    <property type="entry name" value="5'-Nucleotdase_CS"/>
</dbReference>
<accession>A0A1H9AIP4</accession>
<dbReference type="Proteomes" id="UP000182360">
    <property type="component" value="Unassembled WGS sequence"/>
</dbReference>
<sequence>MAQESKTVDVMFTHDVHSFLDRIAQAKTLINRQKALNPETLLLDAGDFSQGTLYQTVYASKAAELRILGLAGFDATTMGNHEFDCMDTGVAGMLDAARLSGERLPEFLLCNVDWSKDDDYTKTVKRAYDAYGAKDYTVFEKNGVRIAVFGLFGENSLFCAPTCKLTFFNQYEQAAKVVAQIKQKEKPDMIVCISHSGTDKKIKKSEDEQLAKKVPDIDLIISGHTHTILEKPIQHGNTYIVSCGEFAQNIGSLSMKQNKNGRWEMARYEIIPTEGVEPDSVIAAKLESFKKDIDEEYLSKFGFETNEVLGKAYTNYSHPEMGHIISDMYRKAVAEYEITNPNAEKTGFGKHIDLAVVPTGVAREDLVKGNVTTKDVFNSFSLGIGPDEIAGYPLVSVYLSGREFKNACEIDLSMGSTLGFSLLNLYFSGITYEYNPHRLVLDKVTKVYLIKDDGTKEEVQDDKLYRVVSDIYTGRMLGSVNDLSYGLLSLIPKNADGTIVENLEDNIIRTSIFPGTTEFKAWAAIATGVKMTGDIGDYSGILEAAYKEVPSRNIFKILKKPSKFAKIVYCLIFGLIVVIAGIVLLCIKRKKRNKKA</sequence>
<dbReference type="InterPro" id="IPR029052">
    <property type="entry name" value="Metallo-depent_PP-like"/>
</dbReference>
<keyword evidence="4" id="KW-0472">Membrane</keyword>
<keyword evidence="3" id="KW-0547">Nucleotide-binding</keyword>
<keyword evidence="4" id="KW-1133">Transmembrane helix</keyword>
<keyword evidence="2" id="KW-0732">Signal</keyword>
<keyword evidence="4" id="KW-0812">Transmembrane</keyword>